<keyword evidence="3" id="KW-1185">Reference proteome</keyword>
<feature type="region of interest" description="Disordered" evidence="1">
    <location>
        <begin position="26"/>
        <end position="101"/>
    </location>
</feature>
<comment type="caution">
    <text evidence="2">The sequence shown here is derived from an EMBL/GenBank/DDBJ whole genome shotgun (WGS) entry which is preliminary data.</text>
</comment>
<feature type="compositionally biased region" description="Basic and acidic residues" evidence="1">
    <location>
        <begin position="41"/>
        <end position="58"/>
    </location>
</feature>
<organism evidence="2 3">
    <name type="scientific">Portunus trituberculatus</name>
    <name type="common">Swimming crab</name>
    <name type="synonym">Neptunus trituberculatus</name>
    <dbReference type="NCBI Taxonomy" id="210409"/>
    <lineage>
        <taxon>Eukaryota</taxon>
        <taxon>Metazoa</taxon>
        <taxon>Ecdysozoa</taxon>
        <taxon>Arthropoda</taxon>
        <taxon>Crustacea</taxon>
        <taxon>Multicrustacea</taxon>
        <taxon>Malacostraca</taxon>
        <taxon>Eumalacostraca</taxon>
        <taxon>Eucarida</taxon>
        <taxon>Decapoda</taxon>
        <taxon>Pleocyemata</taxon>
        <taxon>Brachyura</taxon>
        <taxon>Eubrachyura</taxon>
        <taxon>Portunoidea</taxon>
        <taxon>Portunidae</taxon>
        <taxon>Portuninae</taxon>
        <taxon>Portunus</taxon>
    </lineage>
</organism>
<proteinExistence type="predicted"/>
<dbReference type="Proteomes" id="UP000324222">
    <property type="component" value="Unassembled WGS sequence"/>
</dbReference>
<name>A0A5B7FWA8_PORTR</name>
<evidence type="ECO:0000256" key="1">
    <source>
        <dbReference type="SAM" id="MobiDB-lite"/>
    </source>
</evidence>
<sequence length="101" mass="10950">MKSSGSHPCRHACLSAWRWPLSAARHPCAEVTHNQPGRRQGSKERENREPWANKRNERITSSASHLERREGLVEGTGLGAGRSASGKGRIGSPGRAAADVE</sequence>
<evidence type="ECO:0000313" key="3">
    <source>
        <dbReference type="Proteomes" id="UP000324222"/>
    </source>
</evidence>
<gene>
    <name evidence="2" type="ORF">E2C01_044705</name>
</gene>
<dbReference type="AlphaFoldDB" id="A0A5B7FWA8"/>
<dbReference type="EMBL" id="VSRR010009776">
    <property type="protein sequence ID" value="MPC50872.1"/>
    <property type="molecule type" value="Genomic_DNA"/>
</dbReference>
<accession>A0A5B7FWA8</accession>
<protein>
    <submittedName>
        <fullName evidence="2">Uncharacterized protein</fullName>
    </submittedName>
</protein>
<reference evidence="2 3" key="1">
    <citation type="submission" date="2019-05" db="EMBL/GenBank/DDBJ databases">
        <title>Another draft genome of Portunus trituberculatus and its Hox gene families provides insights of decapod evolution.</title>
        <authorList>
            <person name="Jeong J.-H."/>
            <person name="Song I."/>
            <person name="Kim S."/>
            <person name="Choi T."/>
            <person name="Kim D."/>
            <person name="Ryu S."/>
            <person name="Kim W."/>
        </authorList>
    </citation>
    <scope>NUCLEOTIDE SEQUENCE [LARGE SCALE GENOMIC DNA]</scope>
    <source>
        <tissue evidence="2">Muscle</tissue>
    </source>
</reference>
<evidence type="ECO:0000313" key="2">
    <source>
        <dbReference type="EMBL" id="MPC50872.1"/>
    </source>
</evidence>